<dbReference type="STRING" id="743788.S8EIG1"/>
<gene>
    <name evidence="3" type="ORF">FOMPIDRAFT_1047103</name>
</gene>
<dbReference type="SUPFAM" id="SSF52499">
    <property type="entry name" value="Isochorismatase-like hydrolases"/>
    <property type="match status" value="1"/>
</dbReference>
<name>S8EIG1_FOMSC</name>
<evidence type="ECO:0000313" key="4">
    <source>
        <dbReference type="Proteomes" id="UP000015241"/>
    </source>
</evidence>
<dbReference type="PANTHER" id="PTHR14119">
    <property type="entry name" value="HYDROLASE"/>
    <property type="match status" value="1"/>
</dbReference>
<dbReference type="Pfam" id="PF00857">
    <property type="entry name" value="Isochorismatase"/>
    <property type="match status" value="1"/>
</dbReference>
<dbReference type="AlphaFoldDB" id="S8EIG1"/>
<dbReference type="InterPro" id="IPR050993">
    <property type="entry name" value="Isochorismatase_domain"/>
</dbReference>
<dbReference type="InterPro" id="IPR036380">
    <property type="entry name" value="Isochorismatase-like_sf"/>
</dbReference>
<keyword evidence="4" id="KW-1185">Reference proteome</keyword>
<protein>
    <recommendedName>
        <fullName evidence="2">Isochorismatase-like domain-containing protein</fullName>
    </recommendedName>
</protein>
<evidence type="ECO:0000259" key="2">
    <source>
        <dbReference type="Pfam" id="PF00857"/>
    </source>
</evidence>
<dbReference type="InterPro" id="IPR000868">
    <property type="entry name" value="Isochorismatase-like_dom"/>
</dbReference>
<dbReference type="InParanoid" id="S8EIG1"/>
<evidence type="ECO:0000256" key="1">
    <source>
        <dbReference type="ARBA" id="ARBA00006336"/>
    </source>
</evidence>
<feature type="domain" description="Isochorismatase-like" evidence="2">
    <location>
        <begin position="2"/>
        <end position="124"/>
    </location>
</feature>
<dbReference type="HOGENOM" id="CLU_066901_0_0_1"/>
<dbReference type="OrthoDB" id="269496at2759"/>
<sequence length="170" mass="18495">MVKLAKVLDVPVLATEQNPRALGPTVPELNLSNLGPLHFATVSKTLFSMATPEVLKMLGDKQFKSVAIFGIESHICVLQTTLDLLEGGYDVHVIADGVSSCNPEEVPIALERMRQAGAQITTSESLAFQLQRDASSSTFKAFSSLIKEEKDTTKESLQRLLSSHTKHSMV</sequence>
<dbReference type="eggNOG" id="KOG4044">
    <property type="taxonomic scope" value="Eukaryota"/>
</dbReference>
<dbReference type="Proteomes" id="UP000015241">
    <property type="component" value="Unassembled WGS sequence"/>
</dbReference>
<evidence type="ECO:0000313" key="3">
    <source>
        <dbReference type="EMBL" id="EPT03109.1"/>
    </source>
</evidence>
<dbReference type="PANTHER" id="PTHR14119:SF3">
    <property type="entry name" value="ISOCHORISMATASE DOMAIN-CONTAINING PROTEIN 2"/>
    <property type="match status" value="1"/>
</dbReference>
<dbReference type="Gene3D" id="3.40.50.850">
    <property type="entry name" value="Isochorismatase-like"/>
    <property type="match status" value="1"/>
</dbReference>
<accession>S8EIG1</accession>
<dbReference type="EMBL" id="KE504131">
    <property type="protein sequence ID" value="EPT03109.1"/>
    <property type="molecule type" value="Genomic_DNA"/>
</dbReference>
<comment type="similarity">
    <text evidence="1">Belongs to the isochorismatase family.</text>
</comment>
<organism evidence="3 4">
    <name type="scientific">Fomitopsis schrenkii</name>
    <name type="common">Brown rot fungus</name>
    <dbReference type="NCBI Taxonomy" id="2126942"/>
    <lineage>
        <taxon>Eukaryota</taxon>
        <taxon>Fungi</taxon>
        <taxon>Dikarya</taxon>
        <taxon>Basidiomycota</taxon>
        <taxon>Agaricomycotina</taxon>
        <taxon>Agaricomycetes</taxon>
        <taxon>Polyporales</taxon>
        <taxon>Fomitopsis</taxon>
    </lineage>
</organism>
<reference evidence="3 4" key="1">
    <citation type="journal article" date="2012" name="Science">
        <title>The Paleozoic origin of enzymatic lignin decomposition reconstructed from 31 fungal genomes.</title>
        <authorList>
            <person name="Floudas D."/>
            <person name="Binder M."/>
            <person name="Riley R."/>
            <person name="Barry K."/>
            <person name="Blanchette R.A."/>
            <person name="Henrissat B."/>
            <person name="Martinez A.T."/>
            <person name="Otillar R."/>
            <person name="Spatafora J.W."/>
            <person name="Yadav J.S."/>
            <person name="Aerts A."/>
            <person name="Benoit I."/>
            <person name="Boyd A."/>
            <person name="Carlson A."/>
            <person name="Copeland A."/>
            <person name="Coutinho P.M."/>
            <person name="de Vries R.P."/>
            <person name="Ferreira P."/>
            <person name="Findley K."/>
            <person name="Foster B."/>
            <person name="Gaskell J."/>
            <person name="Glotzer D."/>
            <person name="Gorecki P."/>
            <person name="Heitman J."/>
            <person name="Hesse C."/>
            <person name="Hori C."/>
            <person name="Igarashi K."/>
            <person name="Jurgens J.A."/>
            <person name="Kallen N."/>
            <person name="Kersten P."/>
            <person name="Kohler A."/>
            <person name="Kuees U."/>
            <person name="Kumar T.K.A."/>
            <person name="Kuo A."/>
            <person name="LaButti K."/>
            <person name="Larrondo L.F."/>
            <person name="Lindquist E."/>
            <person name="Ling A."/>
            <person name="Lombard V."/>
            <person name="Lucas S."/>
            <person name="Lundell T."/>
            <person name="Martin R."/>
            <person name="McLaughlin D.J."/>
            <person name="Morgenstern I."/>
            <person name="Morin E."/>
            <person name="Murat C."/>
            <person name="Nagy L.G."/>
            <person name="Nolan M."/>
            <person name="Ohm R.A."/>
            <person name="Patyshakuliyeva A."/>
            <person name="Rokas A."/>
            <person name="Ruiz-Duenas F.J."/>
            <person name="Sabat G."/>
            <person name="Salamov A."/>
            <person name="Samejima M."/>
            <person name="Schmutz J."/>
            <person name="Slot J.C."/>
            <person name="St John F."/>
            <person name="Stenlid J."/>
            <person name="Sun H."/>
            <person name="Sun S."/>
            <person name="Syed K."/>
            <person name="Tsang A."/>
            <person name="Wiebenga A."/>
            <person name="Young D."/>
            <person name="Pisabarro A."/>
            <person name="Eastwood D.C."/>
            <person name="Martin F."/>
            <person name="Cullen D."/>
            <person name="Grigoriev I.V."/>
            <person name="Hibbett D.S."/>
        </authorList>
    </citation>
    <scope>NUCLEOTIDE SEQUENCE</scope>
    <source>
        <strain evidence="4">FP-58527</strain>
    </source>
</reference>
<proteinExistence type="inferred from homology"/>